<keyword evidence="6" id="KW-0472">Membrane</keyword>
<evidence type="ECO:0000256" key="6">
    <source>
        <dbReference type="ARBA" id="ARBA00023136"/>
    </source>
</evidence>
<feature type="compositionally biased region" description="Basic and acidic residues" evidence="8">
    <location>
        <begin position="166"/>
        <end position="176"/>
    </location>
</feature>
<dbReference type="GeneID" id="14913278"/>
<dbReference type="OrthoDB" id="1727884at2759"/>
<dbReference type="GO" id="GO:0003924">
    <property type="term" value="F:GTPase activity"/>
    <property type="evidence" value="ECO:0007669"/>
    <property type="project" value="InterPro"/>
</dbReference>
<proteinExistence type="inferred from homology"/>
<gene>
    <name evidence="10" type="ORF">ACA1_093720</name>
</gene>
<dbReference type="EMBL" id="KB008103">
    <property type="protein sequence ID" value="ELR12826.1"/>
    <property type="molecule type" value="Genomic_DNA"/>
</dbReference>
<dbReference type="FunFam" id="3.40.50.300:FF:000188">
    <property type="entry name" value="signal recognition particle receptor subunit alpha"/>
    <property type="match status" value="1"/>
</dbReference>
<dbReference type="GO" id="GO:0005047">
    <property type="term" value="F:signal recognition particle binding"/>
    <property type="evidence" value="ECO:0007669"/>
    <property type="project" value="InterPro"/>
</dbReference>
<dbReference type="InterPro" id="IPR027417">
    <property type="entry name" value="P-loop_NTPase"/>
</dbReference>
<dbReference type="PROSITE" id="PS00300">
    <property type="entry name" value="SRP54"/>
    <property type="match status" value="1"/>
</dbReference>
<feature type="compositionally biased region" description="Basic and acidic residues" evidence="8">
    <location>
        <begin position="263"/>
        <end position="277"/>
    </location>
</feature>
<dbReference type="Gene3D" id="3.30.450.60">
    <property type="match status" value="1"/>
</dbReference>
<dbReference type="InterPro" id="IPR042101">
    <property type="entry name" value="SRP54_N_sf"/>
</dbReference>
<dbReference type="SUPFAM" id="SSF47364">
    <property type="entry name" value="Domain of the SRP/SRP receptor G-proteins"/>
    <property type="match status" value="1"/>
</dbReference>
<dbReference type="SUPFAM" id="SSF52540">
    <property type="entry name" value="P-loop containing nucleoside triphosphate hydrolases"/>
    <property type="match status" value="1"/>
</dbReference>
<evidence type="ECO:0000256" key="8">
    <source>
        <dbReference type="SAM" id="MobiDB-lite"/>
    </source>
</evidence>
<dbReference type="InterPro" id="IPR036225">
    <property type="entry name" value="SRP/SRP_N"/>
</dbReference>
<dbReference type="Pfam" id="PF02881">
    <property type="entry name" value="SRP54_N"/>
    <property type="match status" value="1"/>
</dbReference>
<feature type="compositionally biased region" description="Low complexity" evidence="8">
    <location>
        <begin position="193"/>
        <end position="208"/>
    </location>
</feature>
<dbReference type="CDD" id="cd14826">
    <property type="entry name" value="SR_alpha_SRX"/>
    <property type="match status" value="1"/>
</dbReference>
<evidence type="ECO:0000256" key="5">
    <source>
        <dbReference type="ARBA" id="ARBA00023134"/>
    </source>
</evidence>
<dbReference type="SMART" id="SM00382">
    <property type="entry name" value="AAA"/>
    <property type="match status" value="1"/>
</dbReference>
<dbReference type="GO" id="GO:0005785">
    <property type="term" value="C:signal recognition particle receptor complex"/>
    <property type="evidence" value="ECO:0007669"/>
    <property type="project" value="InterPro"/>
</dbReference>
<dbReference type="Pfam" id="PF00448">
    <property type="entry name" value="SRP54"/>
    <property type="match status" value="1"/>
</dbReference>
<dbReference type="CDD" id="cd17876">
    <property type="entry name" value="SRalpha_C"/>
    <property type="match status" value="1"/>
</dbReference>
<accession>L8GKU9</accession>
<evidence type="ECO:0000256" key="4">
    <source>
        <dbReference type="ARBA" id="ARBA00022824"/>
    </source>
</evidence>
<dbReference type="Pfam" id="PF04086">
    <property type="entry name" value="SRP-alpha_N"/>
    <property type="match status" value="1"/>
</dbReference>
<name>L8GKU9_ACACF</name>
<evidence type="ECO:0000256" key="1">
    <source>
        <dbReference type="ARBA" id="ARBA00004397"/>
    </source>
</evidence>
<feature type="compositionally biased region" description="Acidic residues" evidence="8">
    <location>
        <begin position="177"/>
        <end position="192"/>
    </location>
</feature>
<dbReference type="STRING" id="1257118.L8GKU9"/>
<feature type="region of interest" description="Disordered" evidence="8">
    <location>
        <begin position="311"/>
        <end position="331"/>
    </location>
</feature>
<dbReference type="KEGG" id="acan:ACA1_093720"/>
<evidence type="ECO:0000313" key="11">
    <source>
        <dbReference type="Proteomes" id="UP000011083"/>
    </source>
</evidence>
<dbReference type="Proteomes" id="UP000011083">
    <property type="component" value="Unassembled WGS sequence"/>
</dbReference>
<reference evidence="10 11" key="1">
    <citation type="journal article" date="2013" name="Genome Biol.">
        <title>Genome of Acanthamoeba castellanii highlights extensive lateral gene transfer and early evolution of tyrosine kinase signaling.</title>
        <authorList>
            <person name="Clarke M."/>
            <person name="Lohan A.J."/>
            <person name="Liu B."/>
            <person name="Lagkouvardos I."/>
            <person name="Roy S."/>
            <person name="Zafar N."/>
            <person name="Bertelli C."/>
            <person name="Schilde C."/>
            <person name="Kianianmomeni A."/>
            <person name="Burglin T.R."/>
            <person name="Frech C."/>
            <person name="Turcotte B."/>
            <person name="Kopec K.O."/>
            <person name="Synnott J.M."/>
            <person name="Choo C."/>
            <person name="Paponov I."/>
            <person name="Finkler A."/>
            <person name="Soon Heng Tan C."/>
            <person name="Hutchins A.P."/>
            <person name="Weinmeier T."/>
            <person name="Rattei T."/>
            <person name="Chu J.S."/>
            <person name="Gimenez G."/>
            <person name="Irimia M."/>
            <person name="Rigden D.J."/>
            <person name="Fitzpatrick D.A."/>
            <person name="Lorenzo-Morales J."/>
            <person name="Bateman A."/>
            <person name="Chiu C.H."/>
            <person name="Tang P."/>
            <person name="Hegemann P."/>
            <person name="Fromm H."/>
            <person name="Raoult D."/>
            <person name="Greub G."/>
            <person name="Miranda-Saavedra D."/>
            <person name="Chen N."/>
            <person name="Nash P."/>
            <person name="Ginger M.L."/>
            <person name="Horn M."/>
            <person name="Schaap P."/>
            <person name="Caler L."/>
            <person name="Loftus B."/>
        </authorList>
    </citation>
    <scope>NUCLEOTIDE SEQUENCE [LARGE SCALE GENOMIC DNA]</scope>
    <source>
        <strain evidence="10 11">Neff</strain>
    </source>
</reference>
<dbReference type="AlphaFoldDB" id="L8GKU9"/>
<protein>
    <submittedName>
        <fullName evidence="10">Signal recognition particledocking protein</fullName>
    </submittedName>
</protein>
<feature type="compositionally biased region" description="Low complexity" evidence="8">
    <location>
        <begin position="244"/>
        <end position="253"/>
    </location>
</feature>
<dbReference type="GO" id="GO:0006614">
    <property type="term" value="P:SRP-dependent cotranslational protein targeting to membrane"/>
    <property type="evidence" value="ECO:0007669"/>
    <property type="project" value="InterPro"/>
</dbReference>
<keyword evidence="5" id="KW-0342">GTP-binding</keyword>
<sequence length="639" mass="70256">MLDKIAVFTKGGIVLWSESFTNLVGNPIDDLIQTVLLEERKGAEKSFIAGSYKIEWTFHNDLELVFVAVYQKILQLLYIEEMLELVKKKFCSLFGDAVRAKTINLSGPLAFDKPFERIRLQCETKAQEAKQARGAQRRFEDTKRGKEVVESTKAKGEKKEKASKKSKGDEGEADDKMVEEEVEQTGDDEGTGAEDASATGESASAAADPEATIMANRAALLKKKAVGRGRGAPGPMRKGPKPKVPAAAPPAAADTKKKGKVARKWEEDGPGKIDYSEKSGQQEFEASDKYGDASEPINADDWDAFFKNKRSPVDEEDDDEDEGTQTKSGSSWSIGSIFSGLTNRVLKREELMPVLGKFRETLIAKNVASEIADELVESVCTSLEGKTMSSFSRVRSAVRTTLEEALTRILTPKSRLEILQEVARVKKEGRPYTIAFVGVNGVGKSTNLSKVCNYLLQNKLNVMITACDTFRSGAVEQLRVHSRNLNVPLFERGYEKDPALVAQHGIYEAKQKGMDVVLIDTAGRMQDNRRLMQALAKLVYTNNPDLILFVGEALVGNEAVDQLRGFNLALSDFVPSNVAQPRQIDGIILTKFDTIDDKVGAAISMVYTTGQPIVFVGTGQKYGDIKRMNVSTVIRALLD</sequence>
<dbReference type="SMART" id="SM00962">
    <property type="entry name" value="SRP54"/>
    <property type="match status" value="1"/>
</dbReference>
<evidence type="ECO:0000256" key="3">
    <source>
        <dbReference type="ARBA" id="ARBA00022741"/>
    </source>
</evidence>
<feature type="compositionally biased region" description="Basic and acidic residues" evidence="8">
    <location>
        <begin position="129"/>
        <end position="160"/>
    </location>
</feature>
<dbReference type="RefSeq" id="XP_004334839.1">
    <property type="nucleotide sequence ID" value="XM_004334791.1"/>
</dbReference>
<dbReference type="InterPro" id="IPR011012">
    <property type="entry name" value="Longin-like_dom_sf"/>
</dbReference>
<keyword evidence="4" id="KW-0256">Endoplasmic reticulum</keyword>
<organism evidence="10 11">
    <name type="scientific">Acanthamoeba castellanii (strain ATCC 30010 / Neff)</name>
    <dbReference type="NCBI Taxonomy" id="1257118"/>
    <lineage>
        <taxon>Eukaryota</taxon>
        <taxon>Amoebozoa</taxon>
        <taxon>Discosea</taxon>
        <taxon>Longamoebia</taxon>
        <taxon>Centramoebida</taxon>
        <taxon>Acanthamoebidae</taxon>
        <taxon>Acanthamoeba</taxon>
    </lineage>
</organism>
<comment type="similarity">
    <text evidence="2">Belongs to the GTP-binding SRP family.</text>
</comment>
<dbReference type="SMART" id="SM00963">
    <property type="entry name" value="SRP54_N"/>
    <property type="match status" value="1"/>
</dbReference>
<keyword evidence="7" id="KW-0675">Receptor</keyword>
<feature type="region of interest" description="Disordered" evidence="8">
    <location>
        <begin position="129"/>
        <end position="297"/>
    </location>
</feature>
<dbReference type="InterPro" id="IPR000897">
    <property type="entry name" value="SRP54_GTPase_dom"/>
</dbReference>
<dbReference type="InterPro" id="IPR013822">
    <property type="entry name" value="Signal_recog_particl_SRP54_hlx"/>
</dbReference>
<dbReference type="Gene3D" id="1.20.120.140">
    <property type="entry name" value="Signal recognition particle SRP54, nucleotide-binding domain"/>
    <property type="match status" value="1"/>
</dbReference>
<dbReference type="PANTHER" id="PTHR43134">
    <property type="entry name" value="SIGNAL RECOGNITION PARTICLE RECEPTOR SUBUNIT ALPHA"/>
    <property type="match status" value="1"/>
</dbReference>
<dbReference type="InterPro" id="IPR007222">
    <property type="entry name" value="Sig_recog_particle_rcpt_asu_N"/>
</dbReference>
<dbReference type="SUPFAM" id="SSF64356">
    <property type="entry name" value="SNARE-like"/>
    <property type="match status" value="1"/>
</dbReference>
<keyword evidence="11" id="KW-1185">Reference proteome</keyword>
<feature type="compositionally biased region" description="Acidic residues" evidence="8">
    <location>
        <begin position="314"/>
        <end position="323"/>
    </location>
</feature>
<evidence type="ECO:0000259" key="9">
    <source>
        <dbReference type="PROSITE" id="PS00300"/>
    </source>
</evidence>
<dbReference type="GO" id="GO:0005525">
    <property type="term" value="F:GTP binding"/>
    <property type="evidence" value="ECO:0007669"/>
    <property type="project" value="UniProtKB-KW"/>
</dbReference>
<dbReference type="Gene3D" id="3.40.50.300">
    <property type="entry name" value="P-loop containing nucleotide triphosphate hydrolases"/>
    <property type="match status" value="1"/>
</dbReference>
<dbReference type="PANTHER" id="PTHR43134:SF1">
    <property type="entry name" value="SIGNAL RECOGNITION PARTICLE RECEPTOR SUBUNIT ALPHA"/>
    <property type="match status" value="1"/>
</dbReference>
<keyword evidence="3" id="KW-0547">Nucleotide-binding</keyword>
<comment type="subcellular location">
    <subcellularLocation>
        <location evidence="1">Endoplasmic reticulum membrane</location>
        <topology evidence="1">Peripheral membrane protein</topology>
        <orientation evidence="1">Cytoplasmic side</orientation>
    </subcellularLocation>
</comment>
<evidence type="ECO:0000256" key="2">
    <source>
        <dbReference type="ARBA" id="ARBA00008531"/>
    </source>
</evidence>
<evidence type="ECO:0000313" key="10">
    <source>
        <dbReference type="EMBL" id="ELR12826.1"/>
    </source>
</evidence>
<dbReference type="InterPro" id="IPR003593">
    <property type="entry name" value="AAA+_ATPase"/>
</dbReference>
<dbReference type="OMA" id="HLGWIDK"/>
<feature type="domain" description="SRP54-type proteins GTP-binding" evidence="9">
    <location>
        <begin position="612"/>
        <end position="625"/>
    </location>
</feature>
<dbReference type="GO" id="GO:0006886">
    <property type="term" value="P:intracellular protein transport"/>
    <property type="evidence" value="ECO:0007669"/>
    <property type="project" value="InterPro"/>
</dbReference>
<dbReference type="VEuPathDB" id="AmoebaDB:ACA1_093720"/>
<evidence type="ECO:0000256" key="7">
    <source>
        <dbReference type="ARBA" id="ARBA00023170"/>
    </source>
</evidence>